<name>L1N9K9_9BACT</name>
<dbReference type="EMBL" id="AMEP01000094">
    <property type="protein sequence ID" value="EKY00021.1"/>
    <property type="molecule type" value="Genomic_DNA"/>
</dbReference>
<keyword evidence="3" id="KW-1185">Reference proteome</keyword>
<gene>
    <name evidence="2" type="ORF">HMPREF9151_01421</name>
</gene>
<evidence type="ECO:0000313" key="3">
    <source>
        <dbReference type="Proteomes" id="UP000010433"/>
    </source>
</evidence>
<feature type="transmembrane region" description="Helical" evidence="1">
    <location>
        <begin position="79"/>
        <end position="104"/>
    </location>
</feature>
<reference evidence="2 3" key="1">
    <citation type="submission" date="2012-05" db="EMBL/GenBank/DDBJ databases">
        <authorList>
            <person name="Weinstock G."/>
            <person name="Sodergren E."/>
            <person name="Lobos E.A."/>
            <person name="Fulton L."/>
            <person name="Fulton R."/>
            <person name="Courtney L."/>
            <person name="Fronick C."/>
            <person name="O'Laughlin M."/>
            <person name="Godfrey J."/>
            <person name="Wilson R.M."/>
            <person name="Miner T."/>
            <person name="Farmer C."/>
            <person name="Delehaunty K."/>
            <person name="Cordes M."/>
            <person name="Minx P."/>
            <person name="Tomlinson C."/>
            <person name="Chen J."/>
            <person name="Wollam A."/>
            <person name="Pepin K.H."/>
            <person name="Bhonagiri V."/>
            <person name="Zhang X."/>
            <person name="Suruliraj S."/>
            <person name="Warren W."/>
            <person name="Mitreva M."/>
            <person name="Mardis E.R."/>
            <person name="Wilson R.K."/>
        </authorList>
    </citation>
    <scope>NUCLEOTIDE SEQUENCE [LARGE SCALE GENOMIC DNA]</scope>
    <source>
        <strain evidence="2 3">F0055</strain>
    </source>
</reference>
<proteinExistence type="predicted"/>
<accession>L1N9K9</accession>
<keyword evidence="1" id="KW-1133">Transmembrane helix</keyword>
<dbReference type="RefSeq" id="WP_009162735.1">
    <property type="nucleotide sequence ID" value="NZ_KB291002.1"/>
</dbReference>
<sequence length="309" mass="35852">MIAFLSFLILFILLCFIASWWIVKRSTWIKNDGLPENTTAWGRIGFLALRLVSVFVVTGVLLFTAFVSDRSEDPNDQLFWLFVIVVVFCYIAIPVACIYVYSFFKCLFDRQGVEKLFLILHAIGIMAILYIAYLCIVDPDHCDVRIMEKHYHTHQKELTVVVSKVEGWLPDSVNVDLTFDKRGDITDFETNIRGLNLNEMTDKEWGKIGLSTAKLDTLYRVLNKMGCKGINIAPTLYPYSEIYFRRGYSFRLYKQALTDEEMNNLNASSCFLAVNRHTVFALDRTYTKKEFEGKEKYLQEQKLLQRGIE</sequence>
<dbReference type="STRING" id="1127699.HMPREF9151_01421"/>
<feature type="transmembrane region" description="Helical" evidence="1">
    <location>
        <begin position="116"/>
        <end position="134"/>
    </location>
</feature>
<protein>
    <submittedName>
        <fullName evidence="2">Uncharacterized protein</fullName>
    </submittedName>
</protein>
<dbReference type="OrthoDB" id="755509at2"/>
<keyword evidence="1" id="KW-0472">Membrane</keyword>
<evidence type="ECO:0000256" key="1">
    <source>
        <dbReference type="SAM" id="Phobius"/>
    </source>
</evidence>
<dbReference type="AlphaFoldDB" id="L1N9K9"/>
<dbReference type="Proteomes" id="UP000010433">
    <property type="component" value="Unassembled WGS sequence"/>
</dbReference>
<comment type="caution">
    <text evidence="2">The sequence shown here is derived from an EMBL/GenBank/DDBJ whole genome shotgun (WGS) entry which is preliminary data.</text>
</comment>
<feature type="transmembrane region" description="Helical" evidence="1">
    <location>
        <begin position="44"/>
        <end position="67"/>
    </location>
</feature>
<feature type="transmembrane region" description="Helical" evidence="1">
    <location>
        <begin position="6"/>
        <end position="23"/>
    </location>
</feature>
<dbReference type="PATRIC" id="fig|1127699.3.peg.1314"/>
<dbReference type="HOGENOM" id="CLU_075298_0_0_10"/>
<organism evidence="2 3">
    <name type="scientific">Hoylesella saccharolytica F0055</name>
    <dbReference type="NCBI Taxonomy" id="1127699"/>
    <lineage>
        <taxon>Bacteria</taxon>
        <taxon>Pseudomonadati</taxon>
        <taxon>Bacteroidota</taxon>
        <taxon>Bacteroidia</taxon>
        <taxon>Bacteroidales</taxon>
        <taxon>Prevotellaceae</taxon>
        <taxon>Hoylesella</taxon>
    </lineage>
</organism>
<evidence type="ECO:0000313" key="2">
    <source>
        <dbReference type="EMBL" id="EKY00021.1"/>
    </source>
</evidence>
<keyword evidence="1" id="KW-0812">Transmembrane</keyword>